<evidence type="ECO:0000313" key="4">
    <source>
        <dbReference type="EMBL" id="KAJ7325693.1"/>
    </source>
</evidence>
<dbReference type="Pfam" id="PF20426">
    <property type="entry name" value="NBCH_WD40"/>
    <property type="match status" value="1"/>
</dbReference>
<dbReference type="OrthoDB" id="26681at2759"/>
<feature type="domain" description="BEACH" evidence="3">
    <location>
        <begin position="37"/>
        <end position="327"/>
    </location>
</feature>
<dbReference type="InterPro" id="IPR050865">
    <property type="entry name" value="BEACH_Domain"/>
</dbReference>
<dbReference type="InterPro" id="IPR046851">
    <property type="entry name" value="NBCH_WD40"/>
</dbReference>
<dbReference type="SUPFAM" id="SSF50978">
    <property type="entry name" value="WD40 repeat-like"/>
    <property type="match status" value="1"/>
</dbReference>
<dbReference type="PROSITE" id="PS50197">
    <property type="entry name" value="BEACH"/>
    <property type="match status" value="1"/>
</dbReference>
<proteinExistence type="predicted"/>
<dbReference type="GO" id="GO:0019901">
    <property type="term" value="F:protein kinase binding"/>
    <property type="evidence" value="ECO:0007669"/>
    <property type="project" value="TreeGrafter"/>
</dbReference>
<dbReference type="SUPFAM" id="SSF81837">
    <property type="entry name" value="BEACH domain"/>
    <property type="match status" value="1"/>
</dbReference>
<evidence type="ECO:0000256" key="2">
    <source>
        <dbReference type="ARBA" id="ARBA00022737"/>
    </source>
</evidence>
<evidence type="ECO:0000256" key="1">
    <source>
        <dbReference type="ARBA" id="ARBA00022574"/>
    </source>
</evidence>
<dbReference type="SMART" id="SM01026">
    <property type="entry name" value="Beach"/>
    <property type="match status" value="1"/>
</dbReference>
<protein>
    <recommendedName>
        <fullName evidence="3">BEACH domain-containing protein</fullName>
    </recommendedName>
</protein>
<dbReference type="FunFam" id="1.10.1540.10:FF:000001">
    <property type="entry name" value="neurobeachin isoform X1"/>
    <property type="match status" value="1"/>
</dbReference>
<dbReference type="GO" id="GO:0005829">
    <property type="term" value="C:cytosol"/>
    <property type="evidence" value="ECO:0007669"/>
    <property type="project" value="TreeGrafter"/>
</dbReference>
<evidence type="ECO:0000313" key="5">
    <source>
        <dbReference type="Proteomes" id="UP001163046"/>
    </source>
</evidence>
<keyword evidence="5" id="KW-1185">Reference proteome</keyword>
<dbReference type="GO" id="GO:0008104">
    <property type="term" value="P:intracellular protein localization"/>
    <property type="evidence" value="ECO:0007669"/>
    <property type="project" value="TreeGrafter"/>
</dbReference>
<dbReference type="EMBL" id="MU827806">
    <property type="protein sequence ID" value="KAJ7325693.1"/>
    <property type="molecule type" value="Genomic_DNA"/>
</dbReference>
<dbReference type="InterPro" id="IPR000409">
    <property type="entry name" value="BEACH_dom"/>
</dbReference>
<dbReference type="PANTHER" id="PTHR13743">
    <property type="entry name" value="BEIGE/BEACH-RELATED"/>
    <property type="match status" value="1"/>
</dbReference>
<dbReference type="AlphaFoldDB" id="A0A9W9Y8Z3"/>
<dbReference type="SMART" id="SM00320">
    <property type="entry name" value="WD40"/>
    <property type="match status" value="4"/>
</dbReference>
<dbReference type="GO" id="GO:0016020">
    <property type="term" value="C:membrane"/>
    <property type="evidence" value="ECO:0007669"/>
    <property type="project" value="TreeGrafter"/>
</dbReference>
<dbReference type="Pfam" id="PF02138">
    <property type="entry name" value="Beach"/>
    <property type="match status" value="1"/>
</dbReference>
<reference evidence="4" key="1">
    <citation type="submission" date="2023-01" db="EMBL/GenBank/DDBJ databases">
        <title>Genome assembly of the deep-sea coral Lophelia pertusa.</title>
        <authorList>
            <person name="Herrera S."/>
            <person name="Cordes E."/>
        </authorList>
    </citation>
    <scope>NUCLEOTIDE SEQUENCE</scope>
    <source>
        <strain evidence="4">USNM1676648</strain>
        <tissue evidence="4">Polyp</tissue>
    </source>
</reference>
<comment type="caution">
    <text evidence="4">The sequence shown here is derived from an EMBL/GenBank/DDBJ whole genome shotgun (WGS) entry which is preliminary data.</text>
</comment>
<dbReference type="CDD" id="cd06071">
    <property type="entry name" value="Beach"/>
    <property type="match status" value="1"/>
</dbReference>
<dbReference type="Gene3D" id="1.10.1540.10">
    <property type="entry name" value="BEACH domain"/>
    <property type="match status" value="1"/>
</dbReference>
<dbReference type="Gene3D" id="2.130.10.10">
    <property type="entry name" value="YVTN repeat-like/Quinoprotein amine dehydrogenase"/>
    <property type="match status" value="2"/>
</dbReference>
<dbReference type="PANTHER" id="PTHR13743:SF162">
    <property type="entry name" value="NEUROBEACHIN"/>
    <property type="match status" value="1"/>
</dbReference>
<organism evidence="4 5">
    <name type="scientific">Desmophyllum pertusum</name>
    <dbReference type="NCBI Taxonomy" id="174260"/>
    <lineage>
        <taxon>Eukaryota</taxon>
        <taxon>Metazoa</taxon>
        <taxon>Cnidaria</taxon>
        <taxon>Anthozoa</taxon>
        <taxon>Hexacorallia</taxon>
        <taxon>Scleractinia</taxon>
        <taxon>Caryophylliina</taxon>
        <taxon>Caryophylliidae</taxon>
        <taxon>Desmophyllum</taxon>
    </lineage>
</organism>
<dbReference type="InterPro" id="IPR001680">
    <property type="entry name" value="WD40_rpt"/>
</dbReference>
<accession>A0A9W9Y8Z3</accession>
<sequence>MFKFADQQTVRRVVRALPPVGVGIYYGIPQTRAASLYSPRQLFQKSTMTHRWQKGEVSNFQYLMFLNTIAGRSFCDLNQYPVFPWVLTNFESDTLDLTDANNYRDLSRPIGVLNPTRHAQFLERYASWDENDDIPPFHYGTHYSTSGFTLAWLIRVEPFATQFLNLQGGKFDHPGRTFCSIIRSWNNCQRDTSDVKELIPELYYLPEMFGNSNNFTFGIDDDGIVIDDVELPKWASTPEEFVMLHRAALESKHVSAHLHEWIDLIFGFKQKGPEAEKATNVFFHLTYEGNVDLDSIADPIMREAVEQQIKSFGQTPSQLLHDPHISRMPPEPQNIEEEEPFKSIYLTFKVTGDVPVTHVAANTDSTVPSPAVVTISCNQCFSVNKWLTSADLKQSLRGVQVEQDPMLATSAGRQKRQLGEPLDQSVTPCACCFVVTADNKHIMACGYWDNSFKCFSADSGKLTQCVFGHWDVVTCLAYSRHVGLTGGDAFVVSGSRDATVLVWRWSMRFQRVAASDRAEGDNPSPLAILTGHEQPVVCVDVSASLGLVVSGSQEGPCLLHTTTGNLLRTLRGPGECVRPRLLKLTRDGLVLVNYTDGTGHLAVFTVNGRLLSDKGLDDQMLALALNKDGNFFVSGGFSRYLRVWRTHDLCLLHTYPPCDGSIRALTISTDQRCLVAGLASGSILAIAVNFPGRL</sequence>
<keyword evidence="2" id="KW-0677">Repeat</keyword>
<keyword evidence="1" id="KW-0853">WD repeat</keyword>
<evidence type="ECO:0000259" key="3">
    <source>
        <dbReference type="PROSITE" id="PS50197"/>
    </source>
</evidence>
<dbReference type="InterPro" id="IPR015943">
    <property type="entry name" value="WD40/YVTN_repeat-like_dom_sf"/>
</dbReference>
<gene>
    <name evidence="4" type="ORF">OS493_029119</name>
</gene>
<name>A0A9W9Y8Z3_9CNID</name>
<dbReference type="InterPro" id="IPR036322">
    <property type="entry name" value="WD40_repeat_dom_sf"/>
</dbReference>
<dbReference type="InterPro" id="IPR036372">
    <property type="entry name" value="BEACH_dom_sf"/>
</dbReference>
<dbReference type="Proteomes" id="UP001163046">
    <property type="component" value="Unassembled WGS sequence"/>
</dbReference>